<sequence length="110" mass="12710">MVTSSISSHSSSDKWDYWIIICDMLKRKVDQKLWNVERLPQGQVPSEISLSYSKCYGKTHTKVRIKALNITFKSKKKQLGCAIDQVYKFCVEWNSVRSNGQRSTSTTIQM</sequence>
<evidence type="ECO:0000313" key="1">
    <source>
        <dbReference type="EMBL" id="CAF2913825.1"/>
    </source>
</evidence>
<protein>
    <submittedName>
        <fullName evidence="1">(salmon louse) hypothetical protein</fullName>
    </submittedName>
</protein>
<reference evidence="1" key="1">
    <citation type="submission" date="2021-02" db="EMBL/GenBank/DDBJ databases">
        <authorList>
            <person name="Bekaert M."/>
        </authorList>
    </citation>
    <scope>NUCLEOTIDE SEQUENCE</scope>
    <source>
        <strain evidence="1">IoA-00</strain>
    </source>
</reference>
<proteinExistence type="predicted"/>
<dbReference type="AlphaFoldDB" id="A0A7R8CS68"/>
<accession>A0A7R8CS68</accession>
<dbReference type="Proteomes" id="UP000675881">
    <property type="component" value="Chromosome 4"/>
</dbReference>
<gene>
    <name evidence="1" type="ORF">LSAA_8812</name>
</gene>
<organism evidence="1 2">
    <name type="scientific">Lepeophtheirus salmonis</name>
    <name type="common">Salmon louse</name>
    <name type="synonym">Caligus salmonis</name>
    <dbReference type="NCBI Taxonomy" id="72036"/>
    <lineage>
        <taxon>Eukaryota</taxon>
        <taxon>Metazoa</taxon>
        <taxon>Ecdysozoa</taxon>
        <taxon>Arthropoda</taxon>
        <taxon>Crustacea</taxon>
        <taxon>Multicrustacea</taxon>
        <taxon>Hexanauplia</taxon>
        <taxon>Copepoda</taxon>
        <taxon>Siphonostomatoida</taxon>
        <taxon>Caligidae</taxon>
        <taxon>Lepeophtheirus</taxon>
    </lineage>
</organism>
<name>A0A7R8CS68_LEPSM</name>
<keyword evidence="2" id="KW-1185">Reference proteome</keyword>
<dbReference type="EMBL" id="HG994583">
    <property type="protein sequence ID" value="CAF2913825.1"/>
    <property type="molecule type" value="Genomic_DNA"/>
</dbReference>
<evidence type="ECO:0000313" key="2">
    <source>
        <dbReference type="Proteomes" id="UP000675881"/>
    </source>
</evidence>